<evidence type="ECO:0000256" key="1">
    <source>
        <dbReference type="SAM" id="MobiDB-lite"/>
    </source>
</evidence>
<keyword evidence="3" id="KW-1185">Reference proteome</keyword>
<reference evidence="3" key="1">
    <citation type="submission" date="2015-09" db="EMBL/GenBank/DDBJ databases">
        <authorList>
            <consortium name="Pathogen Informatics"/>
        </authorList>
    </citation>
    <scope>NUCLEOTIDE SEQUENCE [LARGE SCALE GENOMIC DNA]</scope>
    <source>
        <strain evidence="3">Lake Konstanz</strain>
    </source>
</reference>
<organism evidence="2 3">
    <name type="scientific">Bodo saltans</name>
    <name type="common">Flagellated protozoan</name>
    <dbReference type="NCBI Taxonomy" id="75058"/>
    <lineage>
        <taxon>Eukaryota</taxon>
        <taxon>Discoba</taxon>
        <taxon>Euglenozoa</taxon>
        <taxon>Kinetoplastea</taxon>
        <taxon>Metakinetoplastina</taxon>
        <taxon>Eubodonida</taxon>
        <taxon>Bodonidae</taxon>
        <taxon>Bodo</taxon>
    </lineage>
</organism>
<feature type="region of interest" description="Disordered" evidence="1">
    <location>
        <begin position="70"/>
        <end position="101"/>
    </location>
</feature>
<dbReference type="VEuPathDB" id="TriTrypDB:BSAL_49990"/>
<accession>A0A0S4IK44</accession>
<evidence type="ECO:0000313" key="2">
    <source>
        <dbReference type="EMBL" id="CUE62491.1"/>
    </source>
</evidence>
<protein>
    <submittedName>
        <fullName evidence="2">Uncharacterized protein</fullName>
    </submittedName>
</protein>
<evidence type="ECO:0000313" key="3">
    <source>
        <dbReference type="Proteomes" id="UP000051952"/>
    </source>
</evidence>
<proteinExistence type="predicted"/>
<sequence length="229" mass="24571">MMPAKVTAGEWLGLQGPPPAALSVPMNQPQVRVSRPISGSHYQQKKDVNGKQRIDRLRWRVLLLAGEHGNVPLDTDGSEPSKHHLASSPRAVDSTKQHKEPFWSSSVRVQSAGIAPQSSANVTTPRGATVVPYTMKESVMGSSSTSLGASTSAHVAALASSTGNAGRQQNDIFGTLLGDASAHSAARQQRRHRCGQVIPVTAVFTRDKKKNGSRCCTCIVDRQCWRTAK</sequence>
<dbReference type="EMBL" id="CYKH01000032">
    <property type="protein sequence ID" value="CUE62491.1"/>
    <property type="molecule type" value="Genomic_DNA"/>
</dbReference>
<gene>
    <name evidence="2" type="ORF">BSAL_49990</name>
</gene>
<dbReference type="AlphaFoldDB" id="A0A0S4IK44"/>
<name>A0A0S4IK44_BODSA</name>
<dbReference type="Proteomes" id="UP000051952">
    <property type="component" value="Unassembled WGS sequence"/>
</dbReference>